<dbReference type="AlphaFoldDB" id="A0AAN7PYR8"/>
<accession>A0AAN7PYR8</accession>
<dbReference type="GO" id="GO:0009638">
    <property type="term" value="P:phototropism"/>
    <property type="evidence" value="ECO:0007669"/>
    <property type="project" value="InterPro"/>
</dbReference>
<proteinExistence type="predicted"/>
<reference evidence="2 3" key="1">
    <citation type="journal article" date="2023" name="Hortic Res">
        <title>Pangenome of water caltrop reveals structural variations and asymmetric subgenome divergence after allopolyploidization.</title>
        <authorList>
            <person name="Zhang X."/>
            <person name="Chen Y."/>
            <person name="Wang L."/>
            <person name="Yuan Y."/>
            <person name="Fang M."/>
            <person name="Shi L."/>
            <person name="Lu R."/>
            <person name="Comes H.P."/>
            <person name="Ma Y."/>
            <person name="Chen Y."/>
            <person name="Huang G."/>
            <person name="Zhou Y."/>
            <person name="Zheng Z."/>
            <person name="Qiu Y."/>
        </authorList>
    </citation>
    <scope>NUCLEOTIDE SEQUENCE [LARGE SCALE GENOMIC DNA]</scope>
    <source>
        <tissue evidence="2">Roots</tissue>
    </source>
</reference>
<feature type="region of interest" description="Disordered" evidence="1">
    <location>
        <begin position="1"/>
        <end position="38"/>
    </location>
</feature>
<evidence type="ECO:0000313" key="2">
    <source>
        <dbReference type="EMBL" id="KAK4756301.1"/>
    </source>
</evidence>
<protein>
    <submittedName>
        <fullName evidence="2">Uncharacterized protein</fullName>
    </submittedName>
</protein>
<feature type="compositionally biased region" description="Basic and acidic residues" evidence="1">
    <location>
        <begin position="244"/>
        <end position="254"/>
    </location>
</feature>
<comment type="caution">
    <text evidence="2">The sequence shown here is derived from an EMBL/GenBank/DDBJ whole genome shotgun (WGS) entry which is preliminary data.</text>
</comment>
<dbReference type="PANTHER" id="PTHR33781">
    <property type="entry name" value="PROTEIN PHYTOCHROME KINASE SUBSTRATE 1-RELATED"/>
    <property type="match status" value="1"/>
</dbReference>
<evidence type="ECO:0000256" key="1">
    <source>
        <dbReference type="SAM" id="MobiDB-lite"/>
    </source>
</evidence>
<feature type="compositionally biased region" description="Polar residues" evidence="1">
    <location>
        <begin position="265"/>
        <end position="279"/>
    </location>
</feature>
<keyword evidence="3" id="KW-1185">Reference proteome</keyword>
<name>A0AAN7PYR8_9MYRT</name>
<sequence>MGSRGTAPVVRSSSSEHLSRKSEDPSSQTGFPAETVGGEIDVFDARSHLDKNSCVQAEKGLEKREEDEDTPERKPGILSSIYLGSQHQKNNGGTRWKWILSGSFRCNRLCSDAKSVQVGKGSAQIKGSIGGESEFPALKMEELVEARPRKSLDVFGSGSKDVEGRDVVAMNLRRKLSMLTWDAIPEAENRTLSGNPYVPSRIDSATTRAEDMDSCASSDLFEIDSISAACRDGGGSRAAQSEAPPEKVQSETRRRPGLGGFSLSGCKSQKSVSVVTNPI</sequence>
<feature type="region of interest" description="Disordered" evidence="1">
    <location>
        <begin position="232"/>
        <end position="279"/>
    </location>
</feature>
<feature type="region of interest" description="Disordered" evidence="1">
    <location>
        <begin position="54"/>
        <end position="80"/>
    </location>
</feature>
<dbReference type="PANTHER" id="PTHR33781:SF3">
    <property type="entry name" value="PROTEIN PHYTOCHROME KINASE SUBSTRATE 3"/>
    <property type="match status" value="1"/>
</dbReference>
<dbReference type="EMBL" id="JAXIOK010000013">
    <property type="protein sequence ID" value="KAK4756301.1"/>
    <property type="molecule type" value="Genomic_DNA"/>
</dbReference>
<organism evidence="2 3">
    <name type="scientific">Trapa incisa</name>
    <dbReference type="NCBI Taxonomy" id="236973"/>
    <lineage>
        <taxon>Eukaryota</taxon>
        <taxon>Viridiplantae</taxon>
        <taxon>Streptophyta</taxon>
        <taxon>Embryophyta</taxon>
        <taxon>Tracheophyta</taxon>
        <taxon>Spermatophyta</taxon>
        <taxon>Magnoliopsida</taxon>
        <taxon>eudicotyledons</taxon>
        <taxon>Gunneridae</taxon>
        <taxon>Pentapetalae</taxon>
        <taxon>rosids</taxon>
        <taxon>malvids</taxon>
        <taxon>Myrtales</taxon>
        <taxon>Lythraceae</taxon>
        <taxon>Trapa</taxon>
    </lineage>
</organism>
<dbReference type="Proteomes" id="UP001345219">
    <property type="component" value="Chromosome 6"/>
</dbReference>
<evidence type="ECO:0000313" key="3">
    <source>
        <dbReference type="Proteomes" id="UP001345219"/>
    </source>
</evidence>
<gene>
    <name evidence="2" type="ORF">SAY87_006428</name>
</gene>
<dbReference type="InterPro" id="IPR039615">
    <property type="entry name" value="PKS"/>
</dbReference>